<evidence type="ECO:0000313" key="3">
    <source>
        <dbReference type="Proteomes" id="UP000295097"/>
    </source>
</evidence>
<feature type="chain" id="PRO_5020341260" description="SIMPL domain-containing protein" evidence="1">
    <location>
        <begin position="22"/>
        <end position="245"/>
    </location>
</feature>
<dbReference type="Proteomes" id="UP000295097">
    <property type="component" value="Unassembled WGS sequence"/>
</dbReference>
<dbReference type="InterPro" id="IPR007497">
    <property type="entry name" value="SIMPL/DUF541"/>
</dbReference>
<dbReference type="PANTHER" id="PTHR34387">
    <property type="entry name" value="SLR1258 PROTEIN"/>
    <property type="match status" value="1"/>
</dbReference>
<evidence type="ECO:0008006" key="4">
    <source>
        <dbReference type="Google" id="ProtNLM"/>
    </source>
</evidence>
<name>A0A4R3NCS8_9HYPH</name>
<proteinExistence type="predicted"/>
<comment type="caution">
    <text evidence="2">The sequence shown here is derived from an EMBL/GenBank/DDBJ whole genome shotgun (WGS) entry which is preliminary data.</text>
</comment>
<dbReference type="PANTHER" id="PTHR34387:SF1">
    <property type="entry name" value="PERIPLASMIC IMMUNOGENIC PROTEIN"/>
    <property type="match status" value="1"/>
</dbReference>
<gene>
    <name evidence="2" type="ORF">EDC90_106013</name>
</gene>
<dbReference type="EMBL" id="SMAR01000060">
    <property type="protein sequence ID" value="TCT28483.1"/>
    <property type="molecule type" value="Genomic_DNA"/>
</dbReference>
<dbReference type="Pfam" id="PF04402">
    <property type="entry name" value="SIMPL"/>
    <property type="match status" value="1"/>
</dbReference>
<accession>A0A4R3NCS8</accession>
<dbReference type="AlphaFoldDB" id="A0A4R3NCS8"/>
<keyword evidence="3" id="KW-1185">Reference proteome</keyword>
<dbReference type="OrthoDB" id="9813144at2"/>
<dbReference type="Gene3D" id="3.30.110.170">
    <property type="entry name" value="Protein of unknown function (DUF541), domain 1"/>
    <property type="match status" value="1"/>
</dbReference>
<sequence>MTTFPVKMVAAGLILAAPLYATGTLAQQTMESQMPQATISISADGEATLVPDMATVSMAVVSEADAADAALSENSAAMKKVMAALKEAGIADKDMQTDNFSINPRYKQIKTDDGMTNEINGYQVRNGLNVKVRNLSNLGAVLDQSIKLGVNSGGGISFSNSDPSGAENEARKEAVSNAIAKAETLAEAAGVKLGDVLSITENSSMPQPVMFRAEAMMVKSDGGAPVAAGENTYSVTVNMTFAIEQ</sequence>
<dbReference type="RefSeq" id="WP_132314240.1">
    <property type="nucleotide sequence ID" value="NZ_SMAR01000060.1"/>
</dbReference>
<dbReference type="Gene3D" id="3.30.70.2970">
    <property type="entry name" value="Protein of unknown function (DUF541), domain 2"/>
    <property type="match status" value="1"/>
</dbReference>
<protein>
    <recommendedName>
        <fullName evidence="4">SIMPL domain-containing protein</fullName>
    </recommendedName>
</protein>
<dbReference type="GO" id="GO:0006974">
    <property type="term" value="P:DNA damage response"/>
    <property type="evidence" value="ECO:0007669"/>
    <property type="project" value="TreeGrafter"/>
</dbReference>
<keyword evidence="1" id="KW-0732">Signal</keyword>
<organism evidence="2 3">
    <name type="scientific">Martelella mediterranea</name>
    <dbReference type="NCBI Taxonomy" id="293089"/>
    <lineage>
        <taxon>Bacteria</taxon>
        <taxon>Pseudomonadati</taxon>
        <taxon>Pseudomonadota</taxon>
        <taxon>Alphaproteobacteria</taxon>
        <taxon>Hyphomicrobiales</taxon>
        <taxon>Aurantimonadaceae</taxon>
        <taxon>Martelella</taxon>
    </lineage>
</organism>
<evidence type="ECO:0000256" key="1">
    <source>
        <dbReference type="SAM" id="SignalP"/>
    </source>
</evidence>
<evidence type="ECO:0000313" key="2">
    <source>
        <dbReference type="EMBL" id="TCT28483.1"/>
    </source>
</evidence>
<reference evidence="2 3" key="1">
    <citation type="submission" date="2019-03" db="EMBL/GenBank/DDBJ databases">
        <title>Freshwater and sediment microbial communities from various areas in North America, analyzing microbe dynamics in response to fracking.</title>
        <authorList>
            <person name="Lamendella R."/>
        </authorList>
    </citation>
    <scope>NUCLEOTIDE SEQUENCE [LARGE SCALE GENOMIC DNA]</scope>
    <source>
        <strain evidence="2 3">175.2</strain>
    </source>
</reference>
<feature type="signal peptide" evidence="1">
    <location>
        <begin position="1"/>
        <end position="21"/>
    </location>
</feature>
<dbReference type="InterPro" id="IPR052022">
    <property type="entry name" value="26kDa_periplasmic_antigen"/>
</dbReference>